<accession>A0A853F5D5</accession>
<proteinExistence type="predicted"/>
<dbReference type="EMBL" id="JACCHT010000001">
    <property type="protein sequence ID" value="NYT27450.1"/>
    <property type="molecule type" value="Genomic_DNA"/>
</dbReference>
<dbReference type="AlphaFoldDB" id="A0A853F5D5"/>
<reference evidence="1 2" key="1">
    <citation type="submission" date="2020-05" db="EMBL/GenBank/DDBJ databases">
        <title>Horizontal transmission and recombination maintain forever young bacterial symbiont genomes.</title>
        <authorList>
            <person name="Russell S.L."/>
            <person name="Pepper-Tunick E."/>
            <person name="Svedberg J."/>
            <person name="Byrne A."/>
            <person name="Ruelas Castillo J."/>
            <person name="Vollmers C."/>
            <person name="Beinart R.A."/>
            <person name="Corbett-Detig R."/>
        </authorList>
    </citation>
    <scope>NUCLEOTIDE SEQUENCE [LARGE SCALE GENOMIC DNA]</scope>
    <source>
        <strain evidence="1">455</strain>
    </source>
</reference>
<name>A0A853F5D5_9GAMM</name>
<gene>
    <name evidence="1" type="ORF">H0A76_05840</name>
</gene>
<evidence type="ECO:0000313" key="1">
    <source>
        <dbReference type="EMBL" id="NYT27450.1"/>
    </source>
</evidence>
<sequence>MDTDLIWVVSEFYGTIKNTTSKYRYYFLTPLMKQKLEYDNPFNGIDVGILPNQPQIYLMAMVI</sequence>
<protein>
    <submittedName>
        <fullName evidence="1">Uncharacterized protein</fullName>
    </submittedName>
</protein>
<dbReference type="Proteomes" id="UP000568751">
    <property type="component" value="Unassembled WGS sequence"/>
</dbReference>
<evidence type="ECO:0000313" key="2">
    <source>
        <dbReference type="Proteomes" id="UP000568751"/>
    </source>
</evidence>
<organism evidence="1 2">
    <name type="scientific">Candidatus Thiodubiliella endoseptemdiera</name>
    <dbReference type="NCBI Taxonomy" id="2738886"/>
    <lineage>
        <taxon>Bacteria</taxon>
        <taxon>Pseudomonadati</taxon>
        <taxon>Pseudomonadota</taxon>
        <taxon>Gammaproteobacteria</taxon>
        <taxon>Candidatus Pseudothioglobaceae</taxon>
        <taxon>Candidatus Thiodubiliella</taxon>
    </lineage>
</organism>
<comment type="caution">
    <text evidence="1">The sequence shown here is derived from an EMBL/GenBank/DDBJ whole genome shotgun (WGS) entry which is preliminary data.</text>
</comment>